<gene>
    <name evidence="6" type="primary">yfiO</name>
    <name evidence="6" type="ORF">TRIP_B210058</name>
</gene>
<dbReference type="SUPFAM" id="SSF48452">
    <property type="entry name" value="TPR-like"/>
    <property type="match status" value="1"/>
</dbReference>
<proteinExistence type="inferred from homology"/>
<dbReference type="PANTHER" id="PTHR37423">
    <property type="entry name" value="SOLUBLE LYTIC MUREIN TRANSGLYCOSYLASE-RELATED"/>
    <property type="match status" value="1"/>
</dbReference>
<dbReference type="Pfam" id="PF13525">
    <property type="entry name" value="YfiO"/>
    <property type="match status" value="1"/>
</dbReference>
<evidence type="ECO:0000313" key="6">
    <source>
        <dbReference type="EMBL" id="VBB42736.1"/>
    </source>
</evidence>
<evidence type="ECO:0000256" key="1">
    <source>
        <dbReference type="ARBA" id="ARBA00022729"/>
    </source>
</evidence>
<protein>
    <submittedName>
        <fullName evidence="6">Outer membrane assembly lipoprotein YfiO</fullName>
    </submittedName>
</protein>
<keyword evidence="6" id="KW-0449">Lipoprotein</keyword>
<evidence type="ECO:0000256" key="2">
    <source>
        <dbReference type="ARBA" id="ARBA00023136"/>
    </source>
</evidence>
<reference evidence="6" key="1">
    <citation type="submission" date="2018-07" db="EMBL/GenBank/DDBJ databases">
        <authorList>
            <consortium name="Genoscope - CEA"/>
            <person name="William W."/>
        </authorList>
    </citation>
    <scope>NUCLEOTIDE SEQUENCE</scope>
    <source>
        <strain evidence="6">IK1</strain>
    </source>
</reference>
<evidence type="ECO:0000259" key="5">
    <source>
        <dbReference type="Pfam" id="PF13525"/>
    </source>
</evidence>
<keyword evidence="4" id="KW-1133">Transmembrane helix</keyword>
<keyword evidence="3" id="KW-0998">Cell outer membrane</keyword>
<feature type="domain" description="Outer membrane lipoprotein BamD-like" evidence="5">
    <location>
        <begin position="54"/>
        <end position="239"/>
    </location>
</feature>
<dbReference type="HAMAP" id="MF_00922">
    <property type="entry name" value="OM_assembly_BamD"/>
    <property type="match status" value="1"/>
</dbReference>
<keyword evidence="2 4" id="KW-0472">Membrane</keyword>
<name>A0A653A3U1_UNCDX</name>
<organism evidence="6">
    <name type="scientific">Uncultured Desulfatiglans sp</name>
    <dbReference type="NCBI Taxonomy" id="1748965"/>
    <lineage>
        <taxon>Bacteria</taxon>
        <taxon>Pseudomonadati</taxon>
        <taxon>Thermodesulfobacteriota</taxon>
        <taxon>Desulfobacteria</taxon>
        <taxon>Desulfatiglandales</taxon>
        <taxon>Desulfatiglandaceae</taxon>
        <taxon>Desulfatiglans</taxon>
        <taxon>environmental samples</taxon>
    </lineage>
</organism>
<accession>A0A653A3U1</accession>
<dbReference type="InterPro" id="IPR017689">
    <property type="entry name" value="BamD"/>
</dbReference>
<dbReference type="NCBIfam" id="TIGR03302">
    <property type="entry name" value="OM_YfiO"/>
    <property type="match status" value="1"/>
</dbReference>
<dbReference type="EMBL" id="UPXX01000014">
    <property type="protein sequence ID" value="VBB42736.1"/>
    <property type="molecule type" value="Genomic_DNA"/>
</dbReference>
<dbReference type="PANTHER" id="PTHR37423:SF6">
    <property type="entry name" value="CELL DIVISION COORDINATOR CPOB"/>
    <property type="match status" value="1"/>
</dbReference>
<evidence type="ECO:0000256" key="3">
    <source>
        <dbReference type="ARBA" id="ARBA00023237"/>
    </source>
</evidence>
<keyword evidence="1" id="KW-0732">Signal</keyword>
<dbReference type="InterPro" id="IPR011990">
    <property type="entry name" value="TPR-like_helical_dom_sf"/>
</dbReference>
<sequence length="262" mass="30611">MKNGEHRTDQMKTPRFILQWCATLVLMGFLLNGCSLWHWAFPPEKEAEKGPALLLSDGMDAMDRGYYQEAIDAFQQITDRYPYSREALTAELKLADAYFARRLFEEAFGAYGDFEKLHPNHPEIPYVIYRMGLCHYERMKSIDRDQEYTLKAKEHFERLIRRFPDSPYAQSAKLKVRDCYESLAGHELYVGNFYYKTGRYGAAASRYEYLIQNYPDLGQYHEALTNLSKSREKLADAPPADETAEPVKKKPAWWNLPARLFD</sequence>
<dbReference type="AlphaFoldDB" id="A0A653A3U1"/>
<dbReference type="CDD" id="cd15830">
    <property type="entry name" value="BamD"/>
    <property type="match status" value="1"/>
</dbReference>
<dbReference type="Gene3D" id="1.25.40.10">
    <property type="entry name" value="Tetratricopeptide repeat domain"/>
    <property type="match status" value="1"/>
</dbReference>
<feature type="transmembrane region" description="Helical" evidence="4">
    <location>
        <begin position="20"/>
        <end position="40"/>
    </location>
</feature>
<dbReference type="InterPro" id="IPR039565">
    <property type="entry name" value="BamD-like"/>
</dbReference>
<evidence type="ECO:0000256" key="4">
    <source>
        <dbReference type="SAM" id="Phobius"/>
    </source>
</evidence>
<keyword evidence="4" id="KW-0812">Transmembrane</keyword>